<organism evidence="7">
    <name type="scientific">Hemiselmis tepida</name>
    <dbReference type="NCBI Taxonomy" id="464990"/>
    <lineage>
        <taxon>Eukaryota</taxon>
        <taxon>Cryptophyceae</taxon>
        <taxon>Cryptomonadales</taxon>
        <taxon>Hemiselmidaceae</taxon>
        <taxon>Hemiselmis</taxon>
    </lineage>
</organism>
<dbReference type="GO" id="GO:0005730">
    <property type="term" value="C:nucleolus"/>
    <property type="evidence" value="ECO:0007669"/>
    <property type="project" value="TreeGrafter"/>
</dbReference>
<gene>
    <name evidence="7" type="ORF">HTEP1355_LOCUS5563</name>
</gene>
<evidence type="ECO:0000256" key="5">
    <source>
        <dbReference type="SAM" id="Phobius"/>
    </source>
</evidence>
<dbReference type="InterPro" id="IPR050082">
    <property type="entry name" value="RNA_methyltr_RlmE"/>
</dbReference>
<feature type="domain" description="Ribosomal RNA methyltransferase FtsJ" evidence="6">
    <location>
        <begin position="20"/>
        <end position="198"/>
    </location>
</feature>
<evidence type="ECO:0000256" key="3">
    <source>
        <dbReference type="ARBA" id="ARBA00022679"/>
    </source>
</evidence>
<dbReference type="Pfam" id="PF01728">
    <property type="entry name" value="FtsJ"/>
    <property type="match status" value="1"/>
</dbReference>
<dbReference type="SUPFAM" id="SSF53335">
    <property type="entry name" value="S-adenosyl-L-methionine-dependent methyltransferases"/>
    <property type="match status" value="1"/>
</dbReference>
<sequence length="320" mass="37196">MILKKERKDLYYFLSKKFFFRSRAAFKLIELNQKFKFLNKSRGILDLCAAPGGWLQVVQKVVSPSALIIGIDAKKISPLKGCNMLKGDITSKGCLGPILKLKKWKNKKLDVVLHDGAPRMGTSWVRDALNQNSLTLNAFKLAINCIEKGGWFVSKIFCSGNFHGLLFSFRFFFKKLKIFKPKASRFASAETYLICKNFLAPSKFDHNLLKAKFIFGNFPEKKKKNFKNKIMEEEEKKNKNFLNFLLFLRKKEKRTFEQLNFLISGDESLCILGLNFFGKMIFSQKKRKKKKLQTGITVLFLISNLIYYFFPTKKKFLDLF</sequence>
<accession>A0A7S0VGE2</accession>
<evidence type="ECO:0000256" key="4">
    <source>
        <dbReference type="ARBA" id="ARBA00022691"/>
    </source>
</evidence>
<keyword evidence="1" id="KW-0698">rRNA processing</keyword>
<dbReference type="InterPro" id="IPR002877">
    <property type="entry name" value="RNA_MeTrfase_FtsJ_dom"/>
</dbReference>
<dbReference type="GO" id="GO:0008650">
    <property type="term" value="F:rRNA (uridine-2'-O-)-methyltransferase activity"/>
    <property type="evidence" value="ECO:0007669"/>
    <property type="project" value="TreeGrafter"/>
</dbReference>
<dbReference type="AlphaFoldDB" id="A0A7S0VGE2"/>
<keyword evidence="4" id="KW-0949">S-adenosyl-L-methionine</keyword>
<feature type="transmembrane region" description="Helical" evidence="5">
    <location>
        <begin position="292"/>
        <end position="310"/>
    </location>
</feature>
<dbReference type="Gene3D" id="3.40.50.150">
    <property type="entry name" value="Vaccinia Virus protein VP39"/>
    <property type="match status" value="1"/>
</dbReference>
<dbReference type="GO" id="GO:0000466">
    <property type="term" value="P:maturation of 5.8S rRNA from tricistronic rRNA transcript (SSU-rRNA, 5.8S rRNA, LSU-rRNA)"/>
    <property type="evidence" value="ECO:0007669"/>
    <property type="project" value="TreeGrafter"/>
</dbReference>
<dbReference type="PANTHER" id="PTHR10920">
    <property type="entry name" value="RIBOSOMAL RNA METHYLTRANSFERASE"/>
    <property type="match status" value="1"/>
</dbReference>
<dbReference type="HAMAP" id="MF_01547">
    <property type="entry name" value="RNA_methyltr_E"/>
    <property type="match status" value="1"/>
</dbReference>
<proteinExistence type="inferred from homology"/>
<dbReference type="GO" id="GO:0016435">
    <property type="term" value="F:rRNA (guanine) methyltransferase activity"/>
    <property type="evidence" value="ECO:0007669"/>
    <property type="project" value="TreeGrafter"/>
</dbReference>
<reference evidence="7" key="1">
    <citation type="submission" date="2021-01" db="EMBL/GenBank/DDBJ databases">
        <authorList>
            <person name="Corre E."/>
            <person name="Pelletier E."/>
            <person name="Niang G."/>
            <person name="Scheremetjew M."/>
            <person name="Finn R."/>
            <person name="Kale V."/>
            <person name="Holt S."/>
            <person name="Cochrane G."/>
            <person name="Meng A."/>
            <person name="Brown T."/>
            <person name="Cohen L."/>
        </authorList>
    </citation>
    <scope>NUCLEOTIDE SEQUENCE</scope>
    <source>
        <strain evidence="7">CCMP443</strain>
    </source>
</reference>
<dbReference type="InterPro" id="IPR029063">
    <property type="entry name" value="SAM-dependent_MTases_sf"/>
</dbReference>
<evidence type="ECO:0000256" key="2">
    <source>
        <dbReference type="ARBA" id="ARBA00022603"/>
    </source>
</evidence>
<keyword evidence="5" id="KW-0472">Membrane</keyword>
<dbReference type="GO" id="GO:0000463">
    <property type="term" value="P:maturation of LSU-rRNA from tricistronic rRNA transcript (SSU-rRNA, 5.8S rRNA, LSU-rRNA)"/>
    <property type="evidence" value="ECO:0007669"/>
    <property type="project" value="TreeGrafter"/>
</dbReference>
<dbReference type="GO" id="GO:0030687">
    <property type="term" value="C:preribosome, large subunit precursor"/>
    <property type="evidence" value="ECO:0007669"/>
    <property type="project" value="TreeGrafter"/>
</dbReference>
<evidence type="ECO:0000313" key="7">
    <source>
        <dbReference type="EMBL" id="CAD8789061.1"/>
    </source>
</evidence>
<evidence type="ECO:0000256" key="1">
    <source>
        <dbReference type="ARBA" id="ARBA00022552"/>
    </source>
</evidence>
<keyword evidence="5" id="KW-0812">Transmembrane</keyword>
<keyword evidence="3" id="KW-0808">Transferase</keyword>
<name>A0A7S0VGE2_9CRYP</name>
<dbReference type="PANTHER" id="PTHR10920:SF13">
    <property type="entry name" value="PRE-RRNA 2'-O-RIBOSE RNA METHYLTRANSFERASE FTSJ3"/>
    <property type="match status" value="1"/>
</dbReference>
<keyword evidence="5" id="KW-1133">Transmembrane helix</keyword>
<keyword evidence="2" id="KW-0489">Methyltransferase</keyword>
<evidence type="ECO:0000259" key="6">
    <source>
        <dbReference type="Pfam" id="PF01728"/>
    </source>
</evidence>
<dbReference type="InterPro" id="IPR015507">
    <property type="entry name" value="rRNA-MeTfrase_E"/>
</dbReference>
<dbReference type="EMBL" id="HBFN01009610">
    <property type="protein sequence ID" value="CAD8789061.1"/>
    <property type="molecule type" value="Transcribed_RNA"/>
</dbReference>
<protein>
    <recommendedName>
        <fullName evidence="6">Ribosomal RNA methyltransferase FtsJ domain-containing protein</fullName>
    </recommendedName>
</protein>